<evidence type="ECO:0000313" key="2">
    <source>
        <dbReference type="WBParaSite" id="ES5_v2.g15344.t1"/>
    </source>
</evidence>
<evidence type="ECO:0000313" key="1">
    <source>
        <dbReference type="Proteomes" id="UP000887579"/>
    </source>
</evidence>
<name>A0AC34FD89_9BILA</name>
<sequence length="245" mass="27362">MLLKLFVFVTAALIQTSAAFGIFPSASLRANADSIDVVNLMASLGLPECVHKCIDPFIQHLHNALELKDTIDHYDILCASYLNTTECIEANPTCVNDRVYRVATSGINNICTRKRKYIEKNRFCLRQYLDDKANACDGKCEMIKSISDVSHDPQVQALARKGGDMVKVLGTIGPICKAAECYLPCFRDQMNMDALLKPFHFLAAYIEESGSLVKTFVANKMPQSCKYLINEDTLTKIRKGDYDSK</sequence>
<organism evidence="1 2">
    <name type="scientific">Panagrolaimus sp. ES5</name>
    <dbReference type="NCBI Taxonomy" id="591445"/>
    <lineage>
        <taxon>Eukaryota</taxon>
        <taxon>Metazoa</taxon>
        <taxon>Ecdysozoa</taxon>
        <taxon>Nematoda</taxon>
        <taxon>Chromadorea</taxon>
        <taxon>Rhabditida</taxon>
        <taxon>Tylenchina</taxon>
        <taxon>Panagrolaimomorpha</taxon>
        <taxon>Panagrolaimoidea</taxon>
        <taxon>Panagrolaimidae</taxon>
        <taxon>Panagrolaimus</taxon>
    </lineage>
</organism>
<dbReference type="WBParaSite" id="ES5_v2.g15344.t1">
    <property type="protein sequence ID" value="ES5_v2.g15344.t1"/>
    <property type="gene ID" value="ES5_v2.g15344"/>
</dbReference>
<proteinExistence type="predicted"/>
<protein>
    <submittedName>
        <fullName evidence="2">Chondroitin proteoglycan 4 domain-containing protein</fullName>
    </submittedName>
</protein>
<accession>A0AC34FD89</accession>
<reference evidence="2" key="1">
    <citation type="submission" date="2022-11" db="UniProtKB">
        <authorList>
            <consortium name="WormBaseParasite"/>
        </authorList>
    </citation>
    <scope>IDENTIFICATION</scope>
</reference>
<dbReference type="Proteomes" id="UP000887579">
    <property type="component" value="Unplaced"/>
</dbReference>